<feature type="region of interest" description="Disordered" evidence="1">
    <location>
        <begin position="960"/>
        <end position="994"/>
    </location>
</feature>
<feature type="compositionally biased region" description="Basic and acidic residues" evidence="1">
    <location>
        <begin position="761"/>
        <end position="770"/>
    </location>
</feature>
<dbReference type="AlphaFoldDB" id="A0A3R7N7S4"/>
<dbReference type="CDD" id="cd00136">
    <property type="entry name" value="PDZ_canonical"/>
    <property type="match status" value="1"/>
</dbReference>
<feature type="region of interest" description="Disordered" evidence="1">
    <location>
        <begin position="732"/>
        <end position="933"/>
    </location>
</feature>
<evidence type="ECO:0000256" key="1">
    <source>
        <dbReference type="SAM" id="MobiDB-lite"/>
    </source>
</evidence>
<feature type="region of interest" description="Disordered" evidence="1">
    <location>
        <begin position="366"/>
        <end position="406"/>
    </location>
</feature>
<name>A0A3R7N7S4_PENVA</name>
<gene>
    <name evidence="3" type="ORF">C7M84_001771</name>
</gene>
<dbReference type="SMART" id="SM00228">
    <property type="entry name" value="PDZ"/>
    <property type="match status" value="1"/>
</dbReference>
<dbReference type="PROSITE" id="PS50106">
    <property type="entry name" value="PDZ"/>
    <property type="match status" value="1"/>
</dbReference>
<dbReference type="Gene3D" id="2.30.42.10">
    <property type="match status" value="1"/>
</dbReference>
<dbReference type="SUPFAM" id="SSF50156">
    <property type="entry name" value="PDZ domain-like"/>
    <property type="match status" value="1"/>
</dbReference>
<feature type="compositionally biased region" description="Polar residues" evidence="1">
    <location>
        <begin position="485"/>
        <end position="497"/>
    </location>
</feature>
<proteinExistence type="predicted"/>
<reference evidence="3 4" key="1">
    <citation type="submission" date="2018-04" db="EMBL/GenBank/DDBJ databases">
        <authorList>
            <person name="Zhang X."/>
            <person name="Yuan J."/>
            <person name="Li F."/>
            <person name="Xiang J."/>
        </authorList>
    </citation>
    <scope>NUCLEOTIDE SEQUENCE [LARGE SCALE GENOMIC DNA]</scope>
    <source>
        <tissue evidence="3">Muscle</tissue>
    </source>
</reference>
<feature type="compositionally biased region" description="Low complexity" evidence="1">
    <location>
        <begin position="649"/>
        <end position="659"/>
    </location>
</feature>
<sequence>MPDSAGVSGPCHHAPEEAFRGAECGRPLGQESWADERGDGPAGARLVHATTQVHTTQVHTTHVHGEHRQFVTVVAVDKGTEEAAAAPHADDLTTCHASWGATPPAAPQPAPRGFVTVVAVGSNSDAASLRLHQSDDGAVNANLSVRLAPPDAAHADYVNQEVIERELDGRDRHARAPTAEGGALSMVPDQVVVYRLPGERLGLGLKFDGGMGARECVRRLFIQSVAPDSPAARAAVPWGELQPGDQILNIEGNPVSSMTRVQCVSFLKDAAMKITIGVSSEEVPGAAPEGGAPVPPPPSGFQDLEGGRLAVKHLRMVSEGAEDPEDKEQALQGWRDIILSQRRCPGDLEELLEDLEFSIPGSWNTRRLKEAQDGDLPPRPPSTWTSWREDAAGPCESESDETNSSVSTVIDRLSLSSSTTVSRNSSFNTPADVSRFDLARALSPFEQLEKELETEARPEPQQPVAPTTAPRDETVSAPPIDRSTKPASSAPEAQSGSEAKEKAATPPQKSKLRPSIKAFSFSLKGPPPPPPRSVESGSPAASSSPVVAAGSSPEAAAKEPLSEEEDSDDELDSDSDGSDNYIDLVAEAASQGADDEPDAPFSISCDKRETIKRASAADAQPNISPEYLLILDSPAGDDVLDEFPDSVKGSAEGAAEGGAPPLCEARNEACGAPEQDYIELISVSPQGQGASAGDLGGSEALRVRGPPPTAVTSEGASDVAGDYLKEVRGFGISGQTRARESVEGEQEEVASDSKISLTQRESVDAAESGKVRTQPEASKSQEKCVFAQSASTNSEEKVERLNSEMSAEVSDASLAQGSEVPSAQEAVEGEAAVREAGGTKEGADKTEAEESERGEGSLGGAEVDDALPSDLHDSFGTETVYEFEDDDGYSYVTDNGSEFSGGSSEGFLTCSSPKVSAELPSSDGLPSEPSEEDDLGLYEDLYTDCYAVEDALEAARAATPGLGRSLVPESRMLPSVPEEESGEQDSRPRTRRPLRRQLLLVMRALRQDQPGDQLR</sequence>
<feature type="compositionally biased region" description="Basic and acidic residues" evidence="1">
    <location>
        <begin position="447"/>
        <end position="458"/>
    </location>
</feature>
<keyword evidence="4" id="KW-1185">Reference proteome</keyword>
<dbReference type="PANTHER" id="PTHR11324:SF16">
    <property type="entry name" value="PDZ DOMAIN-CONTAINING PROTEIN 2"/>
    <property type="match status" value="1"/>
</dbReference>
<feature type="region of interest" description="Disordered" evidence="1">
    <location>
        <begin position="446"/>
        <end position="606"/>
    </location>
</feature>
<feature type="domain" description="PDZ" evidence="2">
    <location>
        <begin position="190"/>
        <end position="282"/>
    </location>
</feature>
<dbReference type="InterPro" id="IPR001478">
    <property type="entry name" value="PDZ"/>
</dbReference>
<dbReference type="EMBL" id="QCYY01001233">
    <property type="protein sequence ID" value="ROT79507.1"/>
    <property type="molecule type" value="Genomic_DNA"/>
</dbReference>
<feature type="compositionally biased region" description="Low complexity" evidence="1">
    <location>
        <begin position="282"/>
        <end position="292"/>
    </location>
</feature>
<organism evidence="3 4">
    <name type="scientific">Penaeus vannamei</name>
    <name type="common">Whiteleg shrimp</name>
    <name type="synonym">Litopenaeus vannamei</name>
    <dbReference type="NCBI Taxonomy" id="6689"/>
    <lineage>
        <taxon>Eukaryota</taxon>
        <taxon>Metazoa</taxon>
        <taxon>Ecdysozoa</taxon>
        <taxon>Arthropoda</taxon>
        <taxon>Crustacea</taxon>
        <taxon>Multicrustacea</taxon>
        <taxon>Malacostraca</taxon>
        <taxon>Eumalacostraca</taxon>
        <taxon>Eucarida</taxon>
        <taxon>Decapoda</taxon>
        <taxon>Dendrobranchiata</taxon>
        <taxon>Penaeoidea</taxon>
        <taxon>Penaeidae</taxon>
        <taxon>Penaeus</taxon>
    </lineage>
</organism>
<reference evidence="3 4" key="2">
    <citation type="submission" date="2019-01" db="EMBL/GenBank/DDBJ databases">
        <title>The decoding of complex shrimp genome reveals the adaptation for benthos swimmer, frequently molting mechanism and breeding impact on genome.</title>
        <authorList>
            <person name="Sun Y."/>
            <person name="Gao Y."/>
            <person name="Yu Y."/>
        </authorList>
    </citation>
    <scope>NUCLEOTIDE SEQUENCE [LARGE SCALE GENOMIC DNA]</scope>
    <source>
        <tissue evidence="3">Muscle</tissue>
    </source>
</reference>
<feature type="compositionally biased region" description="Low complexity" evidence="1">
    <location>
        <begin position="533"/>
        <end position="555"/>
    </location>
</feature>
<dbReference type="InterPro" id="IPR036034">
    <property type="entry name" value="PDZ_sf"/>
</dbReference>
<dbReference type="PANTHER" id="PTHR11324">
    <property type="entry name" value="IL16-RELATED"/>
    <property type="match status" value="1"/>
</dbReference>
<dbReference type="Proteomes" id="UP000283509">
    <property type="component" value="Unassembled WGS sequence"/>
</dbReference>
<accession>A0A3R7N7S4</accession>
<feature type="region of interest" description="Disordered" evidence="1">
    <location>
        <begin position="686"/>
        <end position="717"/>
    </location>
</feature>
<feature type="compositionally biased region" description="Low complexity" evidence="1">
    <location>
        <begin position="896"/>
        <end position="907"/>
    </location>
</feature>
<feature type="compositionally biased region" description="Basic and acidic residues" evidence="1">
    <location>
        <begin position="831"/>
        <end position="855"/>
    </location>
</feature>
<protein>
    <recommendedName>
        <fullName evidence="2">PDZ domain-containing protein</fullName>
    </recommendedName>
</protein>
<dbReference type="Pfam" id="PF00595">
    <property type="entry name" value="PDZ"/>
    <property type="match status" value="1"/>
</dbReference>
<dbReference type="STRING" id="6689.A0A3R7N7S4"/>
<comment type="caution">
    <text evidence="3">The sequence shown here is derived from an EMBL/GenBank/DDBJ whole genome shotgun (WGS) entry which is preliminary data.</text>
</comment>
<feature type="region of interest" description="Disordered" evidence="1">
    <location>
        <begin position="282"/>
        <end position="301"/>
    </location>
</feature>
<evidence type="ECO:0000313" key="3">
    <source>
        <dbReference type="EMBL" id="ROT79507.1"/>
    </source>
</evidence>
<feature type="region of interest" description="Disordered" evidence="1">
    <location>
        <begin position="644"/>
        <end position="666"/>
    </location>
</feature>
<evidence type="ECO:0000313" key="4">
    <source>
        <dbReference type="Proteomes" id="UP000283509"/>
    </source>
</evidence>
<evidence type="ECO:0000259" key="2">
    <source>
        <dbReference type="PROSITE" id="PS50106"/>
    </source>
</evidence>
<feature type="compositionally biased region" description="Acidic residues" evidence="1">
    <location>
        <begin position="562"/>
        <end position="577"/>
    </location>
</feature>
<dbReference type="OrthoDB" id="42382at2759"/>